<gene>
    <name evidence="2" type="ORF">S12H4_07309</name>
</gene>
<accession>X1RV43</accession>
<evidence type="ECO:0000313" key="2">
    <source>
        <dbReference type="EMBL" id="GAI59369.1"/>
    </source>
</evidence>
<proteinExistence type="predicted"/>
<reference evidence="2" key="1">
    <citation type="journal article" date="2014" name="Front. Microbiol.">
        <title>High frequency of phylogenetically diverse reductive dehalogenase-homologous genes in deep subseafloor sedimentary metagenomes.</title>
        <authorList>
            <person name="Kawai M."/>
            <person name="Futagami T."/>
            <person name="Toyoda A."/>
            <person name="Takaki Y."/>
            <person name="Nishi S."/>
            <person name="Hori S."/>
            <person name="Arai W."/>
            <person name="Tsubouchi T."/>
            <person name="Morono Y."/>
            <person name="Uchiyama I."/>
            <person name="Ito T."/>
            <person name="Fujiyama A."/>
            <person name="Inagaki F."/>
            <person name="Takami H."/>
        </authorList>
    </citation>
    <scope>NUCLEOTIDE SEQUENCE</scope>
    <source>
        <strain evidence="2">Expedition CK06-06</strain>
    </source>
</reference>
<comment type="caution">
    <text evidence="2">The sequence shown here is derived from an EMBL/GenBank/DDBJ whole genome shotgun (WGS) entry which is preliminary data.</text>
</comment>
<dbReference type="EMBL" id="BARW01002679">
    <property type="protein sequence ID" value="GAI59369.1"/>
    <property type="molecule type" value="Genomic_DNA"/>
</dbReference>
<feature type="region of interest" description="Disordered" evidence="1">
    <location>
        <begin position="1"/>
        <end position="20"/>
    </location>
</feature>
<dbReference type="AlphaFoldDB" id="X1RV43"/>
<name>X1RV43_9ZZZZ</name>
<protein>
    <submittedName>
        <fullName evidence="2">Uncharacterized protein</fullName>
    </submittedName>
</protein>
<sequence length="93" mass="10876">DEKILQEAWDEVEESKESPKLTNKEIELQTAKAELRDCIIRATETYHNDWNINCNNLGKEDNCSLPKVNADLWAENRNELEDGCYRLFEAMTK</sequence>
<feature type="non-terminal residue" evidence="2">
    <location>
        <position position="1"/>
    </location>
</feature>
<organism evidence="2">
    <name type="scientific">marine sediment metagenome</name>
    <dbReference type="NCBI Taxonomy" id="412755"/>
    <lineage>
        <taxon>unclassified sequences</taxon>
        <taxon>metagenomes</taxon>
        <taxon>ecological metagenomes</taxon>
    </lineage>
</organism>
<evidence type="ECO:0000256" key="1">
    <source>
        <dbReference type="SAM" id="MobiDB-lite"/>
    </source>
</evidence>